<dbReference type="InterPro" id="IPR022185">
    <property type="entry name" value="DUF3712"/>
</dbReference>
<dbReference type="Pfam" id="PF12505">
    <property type="entry name" value="DUF3712"/>
    <property type="match status" value="6"/>
</dbReference>
<organism evidence="3 4">
    <name type="scientific">Malassezia pachydermatis</name>
    <dbReference type="NCBI Taxonomy" id="77020"/>
    <lineage>
        <taxon>Eukaryota</taxon>
        <taxon>Fungi</taxon>
        <taxon>Dikarya</taxon>
        <taxon>Basidiomycota</taxon>
        <taxon>Ustilaginomycotina</taxon>
        <taxon>Malasseziomycetes</taxon>
        <taxon>Malasseziales</taxon>
        <taxon>Malasseziaceae</taxon>
        <taxon>Malassezia</taxon>
    </lineage>
</organism>
<accession>A0A0M8MQ00</accession>
<proteinExistence type="predicted"/>
<dbReference type="VEuPathDB" id="FungiDB:Malapachy_1227"/>
<dbReference type="InterPro" id="IPR046368">
    <property type="entry name" value="Tag1"/>
</dbReference>
<dbReference type="GO" id="GO:0000329">
    <property type="term" value="C:fungal-type vacuole membrane"/>
    <property type="evidence" value="ECO:0007669"/>
    <property type="project" value="InterPro"/>
</dbReference>
<dbReference type="PANTHER" id="PTHR35895">
    <property type="entry name" value="CHROMOSOME 16, WHOLE GENOME SHOTGUN SEQUENCE"/>
    <property type="match status" value="1"/>
</dbReference>
<feature type="compositionally biased region" description="Low complexity" evidence="1">
    <location>
        <begin position="2498"/>
        <end position="2511"/>
    </location>
</feature>
<keyword evidence="2" id="KW-0812">Transmembrane</keyword>
<feature type="region of interest" description="Disordered" evidence="1">
    <location>
        <begin position="2432"/>
        <end position="2523"/>
    </location>
</feature>
<evidence type="ECO:0000313" key="4">
    <source>
        <dbReference type="Proteomes" id="UP000037751"/>
    </source>
</evidence>
<evidence type="ECO:0000313" key="3">
    <source>
        <dbReference type="EMBL" id="KOS14497.1"/>
    </source>
</evidence>
<reference evidence="3 4" key="1">
    <citation type="submission" date="2015-07" db="EMBL/GenBank/DDBJ databases">
        <title>Draft Genome Sequence of Malassezia furfur CBS1878 and Malassezia pachydermatis CBS1879.</title>
        <authorList>
            <person name="Triana S."/>
            <person name="Ohm R."/>
            <person name="Gonzalez A."/>
            <person name="DeCock H."/>
            <person name="Restrepo S."/>
            <person name="Celis A."/>
        </authorList>
    </citation>
    <scope>NUCLEOTIDE SEQUENCE [LARGE SCALE GENOMIC DNA]</scope>
    <source>
        <strain evidence="3 4">CBS 1879</strain>
    </source>
</reference>
<dbReference type="GeneID" id="28727609"/>
<protein>
    <submittedName>
        <fullName evidence="3">Uncharacterized protein</fullName>
    </submittedName>
</protein>
<name>A0A0M8MQ00_9BASI</name>
<comment type="caution">
    <text evidence="3">The sequence shown here is derived from an EMBL/GenBank/DDBJ whole genome shotgun (WGS) entry which is preliminary data.</text>
</comment>
<gene>
    <name evidence="3" type="ORF">Malapachy_1227</name>
</gene>
<keyword evidence="2" id="KW-1133">Transmembrane helix</keyword>
<dbReference type="EMBL" id="LGAV01000003">
    <property type="protein sequence ID" value="KOS14497.1"/>
    <property type="molecule type" value="Genomic_DNA"/>
</dbReference>
<keyword evidence="2" id="KW-0472">Membrane</keyword>
<evidence type="ECO:0000256" key="1">
    <source>
        <dbReference type="SAM" id="MobiDB-lite"/>
    </source>
</evidence>
<evidence type="ECO:0000256" key="2">
    <source>
        <dbReference type="SAM" id="Phobius"/>
    </source>
</evidence>
<dbReference type="RefSeq" id="XP_017992129.1">
    <property type="nucleotide sequence ID" value="XM_018135734.1"/>
</dbReference>
<feature type="transmembrane region" description="Helical" evidence="2">
    <location>
        <begin position="57"/>
        <end position="82"/>
    </location>
</feature>
<dbReference type="PANTHER" id="PTHR35895:SF1">
    <property type="entry name" value="LIPID-BINDING SERUM GLYCOPROTEIN C-TERMINAL DOMAIN-CONTAINING PROTEIN"/>
    <property type="match status" value="1"/>
</dbReference>
<dbReference type="STRING" id="77020.A0A0M8MQ00"/>
<keyword evidence="4" id="KW-1185">Reference proteome</keyword>
<dbReference type="OrthoDB" id="10039566at2759"/>
<feature type="compositionally biased region" description="Low complexity" evidence="1">
    <location>
        <begin position="2432"/>
        <end position="2462"/>
    </location>
</feature>
<feature type="compositionally biased region" description="Gly residues" evidence="1">
    <location>
        <begin position="2512"/>
        <end position="2523"/>
    </location>
</feature>
<sequence length="2523" mass="272811">MEKDSWEGGVRRRLPAYDSGAESGHSPAGYMHQPGKPIGFLAAQRTPYAKKIFSSKLMILTFVLLPIFAIVNLALICVPILWGVANHTIAVSVMHIYESNITRPTDDHFYLTMLGQVKKAGVFPAHLYFREPVEVMWMTPPDENGNGMEEKILGHFPLDRIGIAAGHGRINQYTRFNISDLPAFTKFTEFMITQPEFTWRLRCHSVHIEAFGFLPTFKNLKMVKDVVFKGMNNMQDVKILDFKLPGADPAGGITYQAFTGMNNPSPFGIQLGDLSLDLYYEDVYLGPGTSYGVNMTSGENYVTLSGHLVPHTNNTDELNKLGVLMTRYINGEATPTIAKGREVKMIGQDTPSWLSAGIKALTIQVPFQSPIPINPIKSIIIKQFNLTYPPGGDPYSPTASSDSLSAEMGLPFGFPLTVISTKNEITIVNEADMKPVATVNGVMSNAETELNIVSAGQMEATLYLTLRPSPMTLPYQSDDARREFEMFQKEFTFSKQVPKLFNGTSSALTDTPVGRILLDGIRFTVESGLLGLQGLTQYPTLILGVDVMGGTQEALTLNVNTSIYNPSNVNLDVGNVTLLMVNHDVVGDALIPNMKLAIGNNTLSTISHFNPKASPYGYETINRYVSGLDTPLNISGFEGSTPIDSLVPAFSAVRVNTTLPGLQTQLVQSASLEVLPTTGIKDDVAHAVVGLSNPFTADIRISHIVTNVTAFGLYVASVDTDLDFLSKGKAVSQSPAVDLHMNLYPPDMFALVRAYAAQAGLNLAPLDGIVQEVGGYTYSPTIGQTAKITRRSFLEEPMVETHMLERRKTNKYTGFNIADFVDKAFANATSDLSIMSTTHIGDYTSDMTFVQTNVPLKVDQTLHLLLPVLAKPIVQKIVDGSILEVSRVTIINPQPMSFTTQLQGAIRNSGPFDAVIKFPNGLQLTWNNKVLGQISMPDIPVVAEEGATLNVQADFAVKDVDALTEFTKFMVLQPSFVWNIAGENLTVSALGIDTGGISISKTVILTGMNQLKNDVTVLDYDLPYNDPAGGIHLTAQSKIVNPAQVGVQLSRFGVSVWRNGTNLGPSAAAQPFTMNALAETNLPLAGRLQYQAGGHGLDVLSQTFTDVTHGLEIPVEIHGEYAGPPDVKWLNEGIKVLNIKTKLPAKHFNVIKSIDISQMTLMFDKQHEWAPLSSSNNTQAPFYLPFAFPLDIREAGGLFKERFQNKDVASLNVPYSHAVTDVQARIMTLEFSNVRMQAYGGAHNGFSNFLATTTRDACVKFGLHGSANAKANTAAGYVTISDIPFDVQTSLLGLQNLNARPATVSDLDVFHGYKNYLLIKVNAHMWNPSHLTVGTGDVSFGLNFRDHSIGSANIKGLVIHPGENVVPTDVHYSPQGSENKATGQVMLENYVQGIPSTTIIQGSRSTTDIASLKEALAGISLSTVIPPLHQLLIIEARLVIPKNIAQTSTAEASFQLRNPFTASINLVKLNADASYEGIFLGNINQDLGKNPISAPGHTTITSRTLPIKMDLRPKHLINFIEAAAAATGTDLGPLKPQFDKVMAMSNTDTTVKPYPDDNPPSCHSGHQFDVFGAVFSLLRGLKVKLQAKTTTKLDDYETGLNIVQEPVPADTDRTALYLIGPVGAPIVQNIVDDATLAFQTVNVTNVRDDGFDLHMQGHLLNAGPFDAQIEFPEGVIVTWEGKQIAKIDLPPVCSFADVGVPNYITPGKLKITDQKGFTEYTKAILHEKSFKWTIHTDKLRVRSLNIIFDNVKISKDLYFDAFNGLPGVSITSFDIPGETSNSLKIVSGSDIPSPASLGMNLETANFKIYYKNLYIGPAGATNLFMAAHSVTHTMLHGFITEKKGDHATNITGDMFSRYLQGLNTTLQIRGDNVITKENGNKPVKWLSDAFKTLTLNVILPGRIFQIVYSITIVDLFVTMMKPEDTWAPPISSNQTVATFANPFRFSLKPLKTAMDVYMNYKGADAARLQVPMIKDSAGTSHGPTDKQPLTVSFYNYRLTAVNRDSFTSLFGDLVNMKRVSFGLHGAASLVGQMVIGNIPIQGIPFNVTTSQAGFNNFGGSAKVERVDAKSATKDYADNSIILNMNNPSNITIHTYGMALPSFYKDVYTGRALLGEQTLIPGQNHLQAVFRYQPNNPNDTVAQQLIQQYVQPVPYQGTKTEPINTPVVIKGIPNAKPPMSPFAPLIPGLEKLVVNSVLPGLGVRELVRIDNFIDLLTSFSGPGGRPFITIQLTFKNDMPIDLEVLDVLDEARQTPSTESSPVMAAFHEQNIKGCLVPAARATKVDPGIKLCNKIHNVLLVQGLIGSLGLIGHNVDVYNQLIARLGGSNGYVLPGLKLNEFDVDTTYALSLGDIVLVNVTQVSDLIDGITKGMGKMSNQDKARFAQGMKSIGAGGVGQLVDNGFKDMICGVEQFIPIDFLNIAGCKSNATSSAAASSGAASSSGSTQLKQTSSAASSKPQAAPTGGQASQKPSSAAVPQQSKPQAQNQGGNAKSDGGNNGKQSAAQASKPSSSQGGGFLGGIFST</sequence>
<feature type="compositionally biased region" description="Polar residues" evidence="1">
    <location>
        <begin position="2464"/>
        <end position="2489"/>
    </location>
</feature>
<dbReference type="Proteomes" id="UP000037751">
    <property type="component" value="Unassembled WGS sequence"/>
</dbReference>